<evidence type="ECO:0000313" key="2">
    <source>
        <dbReference type="Proteomes" id="UP001060215"/>
    </source>
</evidence>
<protein>
    <submittedName>
        <fullName evidence="1">Linoleate 9S-lipoxygenase 3</fullName>
    </submittedName>
</protein>
<evidence type="ECO:0000313" key="1">
    <source>
        <dbReference type="EMBL" id="KAI8027815.1"/>
    </source>
</evidence>
<reference evidence="1 2" key="1">
    <citation type="journal article" date="2022" name="Plant J.">
        <title>Chromosome-level genome of Camellia lanceoleosa provides a valuable resource for understanding genome evolution and self-incompatibility.</title>
        <authorList>
            <person name="Gong W."/>
            <person name="Xiao S."/>
            <person name="Wang L."/>
            <person name="Liao Z."/>
            <person name="Chang Y."/>
            <person name="Mo W."/>
            <person name="Hu G."/>
            <person name="Li W."/>
            <person name="Zhao G."/>
            <person name="Zhu H."/>
            <person name="Hu X."/>
            <person name="Ji K."/>
            <person name="Xiang X."/>
            <person name="Song Q."/>
            <person name="Yuan D."/>
            <person name="Jin S."/>
            <person name="Zhang L."/>
        </authorList>
    </citation>
    <scope>NUCLEOTIDE SEQUENCE [LARGE SCALE GENOMIC DNA]</scope>
    <source>
        <strain evidence="1">SQ_2022a</strain>
    </source>
</reference>
<dbReference type="Proteomes" id="UP001060215">
    <property type="component" value="Chromosome 3"/>
</dbReference>
<sequence length="95" mass="10997">MPNRSTISRRFMPELSTLEYEELESNPEKAFSKTITAMLQTLIGVSLIEILSRHPLDEPEFCNCTTIVQTKYNYATIRVVMYLIHPSEPTRFEAL</sequence>
<name>A0ACC0IQQ7_9ERIC</name>
<keyword evidence="2" id="KW-1185">Reference proteome</keyword>
<comment type="caution">
    <text evidence="1">The sequence shown here is derived from an EMBL/GenBank/DDBJ whole genome shotgun (WGS) entry which is preliminary data.</text>
</comment>
<accession>A0ACC0IQQ7</accession>
<proteinExistence type="predicted"/>
<gene>
    <name evidence="1" type="ORF">LOK49_LG02G02199</name>
</gene>
<dbReference type="EMBL" id="CM045760">
    <property type="protein sequence ID" value="KAI8027815.1"/>
    <property type="molecule type" value="Genomic_DNA"/>
</dbReference>
<organism evidence="1 2">
    <name type="scientific">Camellia lanceoleosa</name>
    <dbReference type="NCBI Taxonomy" id="1840588"/>
    <lineage>
        <taxon>Eukaryota</taxon>
        <taxon>Viridiplantae</taxon>
        <taxon>Streptophyta</taxon>
        <taxon>Embryophyta</taxon>
        <taxon>Tracheophyta</taxon>
        <taxon>Spermatophyta</taxon>
        <taxon>Magnoliopsida</taxon>
        <taxon>eudicotyledons</taxon>
        <taxon>Gunneridae</taxon>
        <taxon>Pentapetalae</taxon>
        <taxon>asterids</taxon>
        <taxon>Ericales</taxon>
        <taxon>Theaceae</taxon>
        <taxon>Camellia</taxon>
    </lineage>
</organism>